<evidence type="ECO:0000313" key="1">
    <source>
        <dbReference type="EMBL" id="TYK34326.1"/>
    </source>
</evidence>
<organism evidence="1 2">
    <name type="scientific">Bacteroides pyogenes</name>
    <dbReference type="NCBI Taxonomy" id="310300"/>
    <lineage>
        <taxon>Bacteria</taxon>
        <taxon>Pseudomonadati</taxon>
        <taxon>Bacteroidota</taxon>
        <taxon>Bacteroidia</taxon>
        <taxon>Bacteroidales</taxon>
        <taxon>Bacteroidaceae</taxon>
        <taxon>Bacteroides</taxon>
    </lineage>
</organism>
<dbReference type="Proteomes" id="UP000324383">
    <property type="component" value="Unassembled WGS sequence"/>
</dbReference>
<name>A0A5D3FPG5_9BACE</name>
<comment type="caution">
    <text evidence="1">The sequence shown here is derived from an EMBL/GenBank/DDBJ whole genome shotgun (WGS) entry which is preliminary data.</text>
</comment>
<sequence length="128" mass="14519">MKLNSIEANAHYDMAHGMPAILEKDNDGSSIYRFNIEPEMGIPDGQEQEVQVGWKCCEIRTFNKPNKANLKKVIIRSVLDETAEFDLVNSYNKHVLGIAPDDKAVAEYKEYLQFTEDLDVLLVNTLSN</sequence>
<proteinExistence type="predicted"/>
<gene>
    <name evidence="1" type="ORF">FNJ60_04870</name>
</gene>
<accession>A0A5D3FPG5</accession>
<reference evidence="1 2" key="1">
    <citation type="submission" date="2019-07" db="EMBL/GenBank/DDBJ databases">
        <title>Draft Genome Sequences of Bacteroides pyogenes Strains Isolated from the Uterus Holstein Dairy Cows with Metritis.</title>
        <authorList>
            <person name="Cunha F."/>
            <person name="Galvao K.N."/>
            <person name="Jeon S.J."/>
            <person name="Jeong K.C."/>
        </authorList>
    </citation>
    <scope>NUCLEOTIDE SEQUENCE [LARGE SCALE GENOMIC DNA]</scope>
    <source>
        <strain evidence="1 2">KG-31</strain>
    </source>
</reference>
<dbReference type="EMBL" id="VKLW01000008">
    <property type="protein sequence ID" value="TYK34326.1"/>
    <property type="molecule type" value="Genomic_DNA"/>
</dbReference>
<protein>
    <submittedName>
        <fullName evidence="1">Uncharacterized protein</fullName>
    </submittedName>
</protein>
<dbReference type="RefSeq" id="WP_148727236.1">
    <property type="nucleotide sequence ID" value="NZ_CP197398.1"/>
</dbReference>
<keyword evidence="2" id="KW-1185">Reference proteome</keyword>
<evidence type="ECO:0000313" key="2">
    <source>
        <dbReference type="Proteomes" id="UP000324383"/>
    </source>
</evidence>
<dbReference type="AlphaFoldDB" id="A0A5D3FPG5"/>